<feature type="non-terminal residue" evidence="2">
    <location>
        <position position="195"/>
    </location>
</feature>
<dbReference type="PANTHER" id="PTHR33365">
    <property type="entry name" value="YALI0B05434P"/>
    <property type="match status" value="1"/>
</dbReference>
<proteinExistence type="inferred from homology"/>
<dbReference type="Pfam" id="PF11807">
    <property type="entry name" value="UstYa"/>
    <property type="match status" value="1"/>
</dbReference>
<sequence length="195" mass="22522">APAQSSINYETKNEYATDHSKYSVYSGPPNEANNQAWENLIQPTFFAATEREIIWAHGTVSDSVKLATGGYIAALGVYHEIHCLRQLRLFLYSDVYYPNLTEANVRYLQGHLDHCLETLRLSLMCNADLSLYTFRWDSENATRPLPKSNSSRKCVEWDRLELWARKRMVPLTPMLLRTTGKVEEVHLRLRRIIST</sequence>
<reference evidence="2 3" key="1">
    <citation type="journal article" date="2016" name="Nat. Commun.">
        <title>Ectomycorrhizal ecology is imprinted in the genome of the dominant symbiotic fungus Cenococcum geophilum.</title>
        <authorList>
            <consortium name="DOE Joint Genome Institute"/>
            <person name="Peter M."/>
            <person name="Kohler A."/>
            <person name="Ohm R.A."/>
            <person name="Kuo A."/>
            <person name="Krutzmann J."/>
            <person name="Morin E."/>
            <person name="Arend M."/>
            <person name="Barry K.W."/>
            <person name="Binder M."/>
            <person name="Choi C."/>
            <person name="Clum A."/>
            <person name="Copeland A."/>
            <person name="Grisel N."/>
            <person name="Haridas S."/>
            <person name="Kipfer T."/>
            <person name="LaButti K."/>
            <person name="Lindquist E."/>
            <person name="Lipzen A."/>
            <person name="Maire R."/>
            <person name="Meier B."/>
            <person name="Mihaltcheva S."/>
            <person name="Molinier V."/>
            <person name="Murat C."/>
            <person name="Poggeler S."/>
            <person name="Quandt C.A."/>
            <person name="Sperisen C."/>
            <person name="Tritt A."/>
            <person name="Tisserant E."/>
            <person name="Crous P.W."/>
            <person name="Henrissat B."/>
            <person name="Nehls U."/>
            <person name="Egli S."/>
            <person name="Spatafora J.W."/>
            <person name="Grigoriev I.V."/>
            <person name="Martin F.M."/>
        </authorList>
    </citation>
    <scope>NUCLEOTIDE SEQUENCE [LARGE SCALE GENOMIC DNA]</scope>
    <source>
        <strain evidence="2 3">CBS 207.34</strain>
    </source>
</reference>
<dbReference type="InterPro" id="IPR021765">
    <property type="entry name" value="UstYa-like"/>
</dbReference>
<accession>A0A8E2JTK6</accession>
<evidence type="ECO:0000313" key="3">
    <source>
        <dbReference type="Proteomes" id="UP000250140"/>
    </source>
</evidence>
<dbReference type="AlphaFoldDB" id="A0A8E2JTK6"/>
<dbReference type="OrthoDB" id="3687641at2759"/>
<keyword evidence="3" id="KW-1185">Reference proteome</keyword>
<organism evidence="2 3">
    <name type="scientific">Glonium stellatum</name>
    <dbReference type="NCBI Taxonomy" id="574774"/>
    <lineage>
        <taxon>Eukaryota</taxon>
        <taxon>Fungi</taxon>
        <taxon>Dikarya</taxon>
        <taxon>Ascomycota</taxon>
        <taxon>Pezizomycotina</taxon>
        <taxon>Dothideomycetes</taxon>
        <taxon>Pleosporomycetidae</taxon>
        <taxon>Gloniales</taxon>
        <taxon>Gloniaceae</taxon>
        <taxon>Glonium</taxon>
    </lineage>
</organism>
<evidence type="ECO:0000256" key="1">
    <source>
        <dbReference type="ARBA" id="ARBA00035112"/>
    </source>
</evidence>
<dbReference type="GO" id="GO:0043386">
    <property type="term" value="P:mycotoxin biosynthetic process"/>
    <property type="evidence" value="ECO:0007669"/>
    <property type="project" value="InterPro"/>
</dbReference>
<gene>
    <name evidence="2" type="ORF">AOQ84DRAFT_291950</name>
</gene>
<protein>
    <submittedName>
        <fullName evidence="2">Uncharacterized protein</fullName>
    </submittedName>
</protein>
<dbReference type="EMBL" id="KV749521">
    <property type="protein sequence ID" value="OCL09074.1"/>
    <property type="molecule type" value="Genomic_DNA"/>
</dbReference>
<comment type="similarity">
    <text evidence="1">Belongs to the ustYa family.</text>
</comment>
<dbReference type="PANTHER" id="PTHR33365:SF7">
    <property type="entry name" value="TAT PATHWAY SIGNAL SEQUENCE"/>
    <property type="match status" value="1"/>
</dbReference>
<evidence type="ECO:0000313" key="2">
    <source>
        <dbReference type="EMBL" id="OCL09074.1"/>
    </source>
</evidence>
<name>A0A8E2JTK6_9PEZI</name>
<dbReference type="Proteomes" id="UP000250140">
    <property type="component" value="Unassembled WGS sequence"/>
</dbReference>